<evidence type="ECO:0000256" key="2">
    <source>
        <dbReference type="ARBA" id="ARBA00022801"/>
    </source>
</evidence>
<dbReference type="SUPFAM" id="SSF109604">
    <property type="entry name" value="HD-domain/PDEase-like"/>
    <property type="match status" value="1"/>
</dbReference>
<accession>A0A9P7V6E4</accession>
<feature type="domain" description="PDEase" evidence="4">
    <location>
        <begin position="188"/>
        <end position="571"/>
    </location>
</feature>
<name>A0A9P7V6E4_9ASCO</name>
<comment type="similarity">
    <text evidence="3">Belongs to the cyclic nucleotide phosphodiesterase family.</text>
</comment>
<protein>
    <recommendedName>
        <fullName evidence="3">Phosphodiesterase</fullName>
        <ecNumber evidence="3">3.1.4.-</ecNumber>
    </recommendedName>
</protein>
<dbReference type="Pfam" id="PF00233">
    <property type="entry name" value="PDEase_I"/>
    <property type="match status" value="1"/>
</dbReference>
<evidence type="ECO:0000313" key="5">
    <source>
        <dbReference type="EMBL" id="KAG7192234.1"/>
    </source>
</evidence>
<dbReference type="PANTHER" id="PTHR11347">
    <property type="entry name" value="CYCLIC NUCLEOTIDE PHOSPHODIESTERASE"/>
    <property type="match status" value="1"/>
</dbReference>
<dbReference type="InterPro" id="IPR003607">
    <property type="entry name" value="HD/PDEase_dom"/>
</dbReference>
<dbReference type="Proteomes" id="UP000790833">
    <property type="component" value="Unassembled WGS sequence"/>
</dbReference>
<dbReference type="GO" id="GO:0046872">
    <property type="term" value="F:metal ion binding"/>
    <property type="evidence" value="ECO:0007669"/>
    <property type="project" value="UniProtKB-KW"/>
</dbReference>
<keyword evidence="2 3" id="KW-0378">Hydrolase</keyword>
<dbReference type="PROSITE" id="PS51845">
    <property type="entry name" value="PDEASE_I_2"/>
    <property type="match status" value="1"/>
</dbReference>
<dbReference type="InterPro" id="IPR023174">
    <property type="entry name" value="PDEase_CS"/>
</dbReference>
<dbReference type="EC" id="3.1.4.-" evidence="3"/>
<comment type="cofactor">
    <cofactor evidence="3">
        <name>a divalent metal cation</name>
        <dbReference type="ChEBI" id="CHEBI:60240"/>
    </cofactor>
    <text evidence="3">Binds 2 divalent metal cations per subunit. Site 1 may preferentially bind zinc ions, while site 2 has a preference for magnesium and/or manganese ions.</text>
</comment>
<evidence type="ECO:0000259" key="4">
    <source>
        <dbReference type="PROSITE" id="PS51845"/>
    </source>
</evidence>
<gene>
    <name evidence="5" type="primary">PDE2</name>
    <name evidence="5" type="ORF">KQ657_001952</name>
</gene>
<dbReference type="GeneID" id="66115326"/>
<dbReference type="OrthoDB" id="546632at2759"/>
<dbReference type="AlphaFoldDB" id="A0A9P7V6E4"/>
<proteinExistence type="inferred from homology"/>
<dbReference type="GO" id="GO:0004114">
    <property type="term" value="F:3',5'-cyclic-nucleotide phosphodiesterase activity"/>
    <property type="evidence" value="ECO:0007669"/>
    <property type="project" value="InterPro"/>
</dbReference>
<sequence length="571" mass="64558">MAEVLVLTYSGQVSIPTSLEVASVERFSSFNDILTVLFKRGNIETEINHATVVVLDDGKPSSSSLSKLDGLSFEDKQIILTQFFSHIHPIILALSLLEEQAKNVNKAIKVIDAFIGQRIVRVESWTGTGKKNIDDYSETTIPSSVPVLLNEFPLDSTVNTMQSILSRSTGTSPFKLGHLQLLFLILVEEIDFLSLLSNTSQAHLAKLCHLVGHWSFPANELSNDDLVYCAYLILHYALQFQNTTNTDLHIPTKNELLCLLFLVRDCYRCGSPFHNFRHAVDVLQACFHYVVRLDCLPIFKQFEVNVKLDECGFLNSTRRTYDVVELAALPIKISYKYLTPIELLGLLVAALGHDVGHPGVTNAFMIKYNSPICQIYNGRSVLENYHTAVFTSKILSVGWPSILNQKTDEDNETIKNLIISSILATDMAEHFEYIDRLNKFDYANSNHPQRAKLILALLIKCADISNVTRPLRVSSQWAVTLSREFDEIAKLEERISSSSTPANEHEEVRYNKVPLKLEDILDANPMIHKGQIFFINTFAEKLFNNVVKLLPELQYTCNIISENKEFWLARD</sequence>
<evidence type="ECO:0000256" key="1">
    <source>
        <dbReference type="ARBA" id="ARBA00022723"/>
    </source>
</evidence>
<dbReference type="InterPro" id="IPR002073">
    <property type="entry name" value="PDEase_catalytic_dom"/>
</dbReference>
<dbReference type="Gene3D" id="1.10.1300.10">
    <property type="entry name" value="3'5'-cyclic nucleotide phosphodiesterase, catalytic domain"/>
    <property type="match status" value="1"/>
</dbReference>
<evidence type="ECO:0000313" key="6">
    <source>
        <dbReference type="Proteomes" id="UP000790833"/>
    </source>
</evidence>
<dbReference type="PROSITE" id="PS00126">
    <property type="entry name" value="PDEASE_I_1"/>
    <property type="match status" value="1"/>
</dbReference>
<keyword evidence="6" id="KW-1185">Reference proteome</keyword>
<dbReference type="CDD" id="cd00077">
    <property type="entry name" value="HDc"/>
    <property type="match status" value="1"/>
</dbReference>
<dbReference type="GO" id="GO:0007165">
    <property type="term" value="P:signal transduction"/>
    <property type="evidence" value="ECO:0007669"/>
    <property type="project" value="InterPro"/>
</dbReference>
<dbReference type="EMBL" id="JAHMUF010000019">
    <property type="protein sequence ID" value="KAG7192234.1"/>
    <property type="molecule type" value="Genomic_DNA"/>
</dbReference>
<reference evidence="5" key="1">
    <citation type="submission" date="2021-03" db="EMBL/GenBank/DDBJ databases">
        <authorList>
            <person name="Palmer J.M."/>
        </authorList>
    </citation>
    <scope>NUCLEOTIDE SEQUENCE</scope>
    <source>
        <strain evidence="5">ARV_011</strain>
    </source>
</reference>
<organism evidence="5 6">
    <name type="scientific">Scheffersomyces spartinae</name>
    <dbReference type="NCBI Taxonomy" id="45513"/>
    <lineage>
        <taxon>Eukaryota</taxon>
        <taxon>Fungi</taxon>
        <taxon>Dikarya</taxon>
        <taxon>Ascomycota</taxon>
        <taxon>Saccharomycotina</taxon>
        <taxon>Pichiomycetes</taxon>
        <taxon>Debaryomycetaceae</taxon>
        <taxon>Scheffersomyces</taxon>
    </lineage>
</organism>
<comment type="caution">
    <text evidence="5">The sequence shown here is derived from an EMBL/GenBank/DDBJ whole genome shotgun (WGS) entry which is preliminary data.</text>
</comment>
<keyword evidence="1 3" id="KW-0479">Metal-binding</keyword>
<dbReference type="SMART" id="SM00471">
    <property type="entry name" value="HDc"/>
    <property type="match status" value="1"/>
</dbReference>
<dbReference type="RefSeq" id="XP_043047784.1">
    <property type="nucleotide sequence ID" value="XM_043192729.1"/>
</dbReference>
<dbReference type="InterPro" id="IPR036971">
    <property type="entry name" value="PDEase_catalytic_dom_sf"/>
</dbReference>
<evidence type="ECO:0000256" key="3">
    <source>
        <dbReference type="RuleBase" id="RU363067"/>
    </source>
</evidence>